<evidence type="ECO:0000256" key="1">
    <source>
        <dbReference type="SAM" id="Phobius"/>
    </source>
</evidence>
<name>A0A1A7BWE7_9BURK</name>
<proteinExistence type="predicted"/>
<accession>A0A1A7BWE7</accession>
<reference evidence="2 3" key="1">
    <citation type="submission" date="2016-04" db="EMBL/GenBank/DDBJ databases">
        <title>Draft genome sequence of Janthinobacterium psychrotolerans sp. nov., isolated from freshwater sediments in Denmark.</title>
        <authorList>
            <person name="Gong X."/>
            <person name="Skrivergaard S."/>
            <person name="Korsgaard B.S."/>
            <person name="Schreiber L."/>
            <person name="Marshall I.P."/>
            <person name="Finster K."/>
            <person name="Schramm A."/>
        </authorList>
    </citation>
    <scope>NUCLEOTIDE SEQUENCE [LARGE SCALE GENOMIC DNA]</scope>
    <source>
        <strain evidence="2 3">S3-2</strain>
    </source>
</reference>
<feature type="transmembrane region" description="Helical" evidence="1">
    <location>
        <begin position="41"/>
        <end position="59"/>
    </location>
</feature>
<dbReference type="EMBL" id="LOCQ01000061">
    <property type="protein sequence ID" value="OBV37069.1"/>
    <property type="molecule type" value="Genomic_DNA"/>
</dbReference>
<evidence type="ECO:0000313" key="2">
    <source>
        <dbReference type="EMBL" id="OBV37069.1"/>
    </source>
</evidence>
<gene>
    <name evidence="2" type="ORF">ASR47_1002120</name>
</gene>
<keyword evidence="1" id="KW-1133">Transmembrane helix</keyword>
<keyword evidence="3" id="KW-1185">Reference proteome</keyword>
<evidence type="ECO:0000313" key="3">
    <source>
        <dbReference type="Proteomes" id="UP000092713"/>
    </source>
</evidence>
<feature type="transmembrane region" description="Helical" evidence="1">
    <location>
        <begin position="71"/>
        <end position="92"/>
    </location>
</feature>
<keyword evidence="1" id="KW-0472">Membrane</keyword>
<dbReference type="OrthoDB" id="8704151at2"/>
<organism evidence="2 3">
    <name type="scientific">Janthinobacterium psychrotolerans</name>
    <dbReference type="NCBI Taxonomy" id="1747903"/>
    <lineage>
        <taxon>Bacteria</taxon>
        <taxon>Pseudomonadati</taxon>
        <taxon>Pseudomonadota</taxon>
        <taxon>Betaproteobacteria</taxon>
        <taxon>Burkholderiales</taxon>
        <taxon>Oxalobacteraceae</taxon>
        <taxon>Janthinobacterium</taxon>
    </lineage>
</organism>
<comment type="caution">
    <text evidence="2">The sequence shown here is derived from an EMBL/GenBank/DDBJ whole genome shotgun (WGS) entry which is preliminary data.</text>
</comment>
<protein>
    <submittedName>
        <fullName evidence="2">Uncharacterized protein</fullName>
    </submittedName>
</protein>
<keyword evidence="1" id="KW-0812">Transmembrane</keyword>
<dbReference type="PATRIC" id="fig|1747903.4.peg.565"/>
<feature type="transmembrane region" description="Helical" evidence="1">
    <location>
        <begin position="12"/>
        <end position="29"/>
    </location>
</feature>
<sequence>MLNWNYLTLRQKLGGALGVVFCVLVILALFRYTTPDRTPPIGLPLVILGWLLHPGIFTYGKQKVTWRGAPLLVKIVWAAAITALLVSVTAGVGRMLG</sequence>
<dbReference type="RefSeq" id="WP_065310074.1">
    <property type="nucleotide sequence ID" value="NZ_LOCQ01000061.1"/>
</dbReference>
<dbReference type="STRING" id="1747903.ASR47_1002120"/>
<dbReference type="Proteomes" id="UP000092713">
    <property type="component" value="Unassembled WGS sequence"/>
</dbReference>
<dbReference type="AlphaFoldDB" id="A0A1A7BWE7"/>